<dbReference type="EMBL" id="JARPXM010000008">
    <property type="protein sequence ID" value="MDT2538390.1"/>
    <property type="molecule type" value="Genomic_DNA"/>
</dbReference>
<gene>
    <name evidence="3" type="ORF">P7D78_09650</name>
</gene>
<comment type="similarity">
    <text evidence="1">Belongs to the Nudix hydrolase family.</text>
</comment>
<organism evidence="3 4">
    <name type="scientific">Enterococcus raffinosus</name>
    <dbReference type="NCBI Taxonomy" id="71452"/>
    <lineage>
        <taxon>Bacteria</taxon>
        <taxon>Bacillati</taxon>
        <taxon>Bacillota</taxon>
        <taxon>Bacilli</taxon>
        <taxon>Lactobacillales</taxon>
        <taxon>Enterococcaceae</taxon>
        <taxon>Enterococcus</taxon>
    </lineage>
</organism>
<dbReference type="AlphaFoldDB" id="A0AAW8T0F5"/>
<dbReference type="CDD" id="cd03674">
    <property type="entry name" value="NUDIX_Hydrolase"/>
    <property type="match status" value="1"/>
</dbReference>
<evidence type="ECO:0000313" key="4">
    <source>
        <dbReference type="Proteomes" id="UP001249240"/>
    </source>
</evidence>
<protein>
    <submittedName>
        <fullName evidence="3">NUDIX hydrolase</fullName>
    </submittedName>
</protein>
<dbReference type="GO" id="GO:0016787">
    <property type="term" value="F:hydrolase activity"/>
    <property type="evidence" value="ECO:0007669"/>
    <property type="project" value="UniProtKB-KW"/>
</dbReference>
<evidence type="ECO:0000313" key="3">
    <source>
        <dbReference type="EMBL" id="MDT2538390.1"/>
    </source>
</evidence>
<evidence type="ECO:0000259" key="2">
    <source>
        <dbReference type="PROSITE" id="PS51462"/>
    </source>
</evidence>
<dbReference type="Pfam" id="PF00293">
    <property type="entry name" value="NUDIX"/>
    <property type="match status" value="1"/>
</dbReference>
<proteinExistence type="inferred from homology"/>
<feature type="domain" description="Nudix hydrolase" evidence="2">
    <location>
        <begin position="42"/>
        <end position="181"/>
    </location>
</feature>
<dbReference type="PROSITE" id="PS51462">
    <property type="entry name" value="NUDIX"/>
    <property type="match status" value="1"/>
</dbReference>
<dbReference type="PANTHER" id="PTHR43736:SF1">
    <property type="entry name" value="DIHYDRONEOPTERIN TRIPHOSPHATE DIPHOSPHATASE"/>
    <property type="match status" value="1"/>
</dbReference>
<dbReference type="RefSeq" id="WP_010743657.1">
    <property type="nucleotide sequence ID" value="NZ_BAAAXM010000014.1"/>
</dbReference>
<sequence>MKRIIDAITAYKPYTEQEAADKKLFLDKLQFQDNLLTRENQEYHFSSSAWVVNPTYDKVLMVYHNIYQSYSWTGGHADGCEELLTVAQKELEEETGIKEYQLIYDGLFAFDILPVNAHYKKGQFIKAHHHINTTYLFMASENQDLQVKADENSAVKWIEVADLDQAVTEKEMRPYYHKLMEKALIKRNNG</sequence>
<name>A0AAW8T0F5_9ENTE</name>
<accession>A0AAW8T0F5</accession>
<keyword evidence="3" id="KW-0378">Hydrolase</keyword>
<dbReference type="InterPro" id="IPR000086">
    <property type="entry name" value="NUDIX_hydrolase_dom"/>
</dbReference>
<dbReference type="Gene3D" id="3.90.79.10">
    <property type="entry name" value="Nucleoside Triphosphate Pyrophosphohydrolase"/>
    <property type="match status" value="1"/>
</dbReference>
<dbReference type="PANTHER" id="PTHR43736">
    <property type="entry name" value="ADP-RIBOSE PYROPHOSPHATASE"/>
    <property type="match status" value="1"/>
</dbReference>
<evidence type="ECO:0000256" key="1">
    <source>
        <dbReference type="ARBA" id="ARBA00005582"/>
    </source>
</evidence>
<dbReference type="SUPFAM" id="SSF55811">
    <property type="entry name" value="Nudix"/>
    <property type="match status" value="1"/>
</dbReference>
<dbReference type="Proteomes" id="UP001249240">
    <property type="component" value="Unassembled WGS sequence"/>
</dbReference>
<dbReference type="InterPro" id="IPR015797">
    <property type="entry name" value="NUDIX_hydrolase-like_dom_sf"/>
</dbReference>
<reference evidence="3" key="1">
    <citation type="submission" date="2023-03" db="EMBL/GenBank/DDBJ databases">
        <authorList>
            <person name="Shen W."/>
            <person name="Cai J."/>
        </authorList>
    </citation>
    <scope>NUCLEOTIDE SEQUENCE</scope>
    <source>
        <strain evidence="3">B646-2</strain>
    </source>
</reference>
<comment type="caution">
    <text evidence="3">The sequence shown here is derived from an EMBL/GenBank/DDBJ whole genome shotgun (WGS) entry which is preliminary data.</text>
</comment>